<protein>
    <submittedName>
        <fullName evidence="1">366_t:CDS:1</fullName>
    </submittedName>
</protein>
<proteinExistence type="predicted"/>
<evidence type="ECO:0000313" key="2">
    <source>
        <dbReference type="Proteomes" id="UP000789702"/>
    </source>
</evidence>
<dbReference type="EMBL" id="CAJVPU010010254">
    <property type="protein sequence ID" value="CAG8603871.1"/>
    <property type="molecule type" value="Genomic_DNA"/>
</dbReference>
<dbReference type="Proteomes" id="UP000789702">
    <property type="component" value="Unassembled WGS sequence"/>
</dbReference>
<sequence>MKQRKRKKITTNITSILTSLRPSHQSFNLTDMDSEADSIYE</sequence>
<feature type="non-terminal residue" evidence="1">
    <location>
        <position position="41"/>
    </location>
</feature>
<name>A0ACA9MRC3_9GLOM</name>
<gene>
    <name evidence="1" type="ORF">DHETER_LOCUS7360</name>
</gene>
<organism evidence="1 2">
    <name type="scientific">Dentiscutata heterogama</name>
    <dbReference type="NCBI Taxonomy" id="1316150"/>
    <lineage>
        <taxon>Eukaryota</taxon>
        <taxon>Fungi</taxon>
        <taxon>Fungi incertae sedis</taxon>
        <taxon>Mucoromycota</taxon>
        <taxon>Glomeromycotina</taxon>
        <taxon>Glomeromycetes</taxon>
        <taxon>Diversisporales</taxon>
        <taxon>Gigasporaceae</taxon>
        <taxon>Dentiscutata</taxon>
    </lineage>
</organism>
<reference evidence="1" key="1">
    <citation type="submission" date="2021-06" db="EMBL/GenBank/DDBJ databases">
        <authorList>
            <person name="Kallberg Y."/>
            <person name="Tangrot J."/>
            <person name="Rosling A."/>
        </authorList>
    </citation>
    <scope>NUCLEOTIDE SEQUENCE</scope>
    <source>
        <strain evidence="1">IL203A</strain>
    </source>
</reference>
<evidence type="ECO:0000313" key="1">
    <source>
        <dbReference type="EMBL" id="CAG8603871.1"/>
    </source>
</evidence>
<accession>A0ACA9MRC3</accession>
<comment type="caution">
    <text evidence="1">The sequence shown here is derived from an EMBL/GenBank/DDBJ whole genome shotgun (WGS) entry which is preliminary data.</text>
</comment>
<keyword evidence="2" id="KW-1185">Reference proteome</keyword>